<dbReference type="PANTHER" id="PTHR23500">
    <property type="entry name" value="SOLUTE CARRIER FAMILY 2, FACILITATED GLUCOSE TRANSPORTER"/>
    <property type="match status" value="1"/>
</dbReference>
<keyword evidence="8 10" id="KW-0472">Membrane</keyword>
<feature type="domain" description="Major facilitator superfamily (MFS) profile" evidence="11">
    <location>
        <begin position="40"/>
        <end position="509"/>
    </location>
</feature>
<feature type="transmembrane region" description="Helical" evidence="10">
    <location>
        <begin position="317"/>
        <end position="341"/>
    </location>
</feature>
<feature type="region of interest" description="Disordered" evidence="9">
    <location>
        <begin position="1"/>
        <end position="21"/>
    </location>
</feature>
<evidence type="ECO:0000313" key="12">
    <source>
        <dbReference type="EMBL" id="WVZ98427.1"/>
    </source>
</evidence>
<dbReference type="InterPro" id="IPR005828">
    <property type="entry name" value="MFS_sugar_transport-like"/>
</dbReference>
<evidence type="ECO:0000256" key="6">
    <source>
        <dbReference type="ARBA" id="ARBA00022847"/>
    </source>
</evidence>
<feature type="transmembrane region" description="Helical" evidence="10">
    <location>
        <begin position="233"/>
        <end position="254"/>
    </location>
</feature>
<name>A0AAQ3XIZ6_PASNO</name>
<keyword evidence="4" id="KW-0762">Sugar transport</keyword>
<dbReference type="InterPro" id="IPR005829">
    <property type="entry name" value="Sugar_transporter_CS"/>
</dbReference>
<sequence length="539" mass="59845">MLRRRAPPKMPAGGFSVSSVAPPPPGTEFEAKITPAVVMSCVMAATGGLMFGYDIGVSGGVTSMDDFLGEFFPSVLQQLDGSRQSTYCKYDNQGLQLFTSSLYIAGLVATLFASYTTRRFGRRFTMRMAGILFVIGAIFNGSAQNLIMLIVGRIFLGFGVGFANQVIRYSLSRSPVPVGDVAGEDPRRAQHPVPAQHHHWHPLRRGLIIFSMGLEHFYLCAMCHYRIRPWGWRLSLSLAGVPGALLVAGALIVVETPNSLIERGRLEEGKAALKKIRGTDNVEPEFNSIVEASLTAHHGVKHPPFRDLLRRRNRPQLIVTVFLQIFQNLTGISAIMFYAPVLLQTLGFSSDASLYSAMITGAVNALSTLVSVYAVDRVGRRMLLLEGGAYMFLTQAAMAVVFRIKVTDEADGIDRAWATMVVAMVCTFVFSFAWSWGPLGWLIPSEIFPLDTRSGGQSVAVCANLLFTFVMGQTFLSMLCRLKYAIFAFFSGCIFLMSLFVFFFLPETKKVPIEMMTERAWRQHWFWKRFFMDDDDGNP</sequence>
<dbReference type="Gene3D" id="1.20.1250.20">
    <property type="entry name" value="MFS general substrate transporter like domains"/>
    <property type="match status" value="2"/>
</dbReference>
<keyword evidence="7 10" id="KW-1133">Transmembrane helix</keyword>
<evidence type="ECO:0000256" key="8">
    <source>
        <dbReference type="ARBA" id="ARBA00023136"/>
    </source>
</evidence>
<feature type="transmembrane region" description="Helical" evidence="10">
    <location>
        <begin position="33"/>
        <end position="53"/>
    </location>
</feature>
<dbReference type="GO" id="GO:0015293">
    <property type="term" value="F:symporter activity"/>
    <property type="evidence" value="ECO:0007669"/>
    <property type="project" value="UniProtKB-KW"/>
</dbReference>
<protein>
    <recommendedName>
        <fullName evidence="11">Major facilitator superfamily (MFS) profile domain-containing protein</fullName>
    </recommendedName>
</protein>
<feature type="transmembrane region" description="Helical" evidence="10">
    <location>
        <begin position="416"/>
        <end position="437"/>
    </location>
</feature>
<proteinExistence type="inferred from homology"/>
<dbReference type="PANTHER" id="PTHR23500:SF571">
    <property type="entry name" value="MAJOR FACILITATOR SUPERFAMILY (MFS) PROFILE DOMAIN-CONTAINING PROTEIN"/>
    <property type="match status" value="1"/>
</dbReference>
<feature type="transmembrane region" description="Helical" evidence="10">
    <location>
        <begin position="458"/>
        <end position="478"/>
    </location>
</feature>
<feature type="transmembrane region" description="Helical" evidence="10">
    <location>
        <begin position="124"/>
        <end position="140"/>
    </location>
</feature>
<dbReference type="SUPFAM" id="SSF103473">
    <property type="entry name" value="MFS general substrate transporter"/>
    <property type="match status" value="2"/>
</dbReference>
<dbReference type="EMBL" id="CP144754">
    <property type="protein sequence ID" value="WVZ98427.1"/>
    <property type="molecule type" value="Genomic_DNA"/>
</dbReference>
<evidence type="ECO:0000256" key="5">
    <source>
        <dbReference type="ARBA" id="ARBA00022692"/>
    </source>
</evidence>
<accession>A0AAQ3XIZ6</accession>
<dbReference type="GO" id="GO:0016020">
    <property type="term" value="C:membrane"/>
    <property type="evidence" value="ECO:0007669"/>
    <property type="project" value="UniProtKB-SubCell"/>
</dbReference>
<keyword evidence="13" id="KW-1185">Reference proteome</keyword>
<keyword evidence="6" id="KW-0769">Symport</keyword>
<feature type="transmembrane region" description="Helical" evidence="10">
    <location>
        <begin position="94"/>
        <end position="112"/>
    </location>
</feature>
<evidence type="ECO:0000313" key="13">
    <source>
        <dbReference type="Proteomes" id="UP001341281"/>
    </source>
</evidence>
<dbReference type="InterPro" id="IPR003663">
    <property type="entry name" value="Sugar/inositol_transpt"/>
</dbReference>
<evidence type="ECO:0000259" key="11">
    <source>
        <dbReference type="PROSITE" id="PS50850"/>
    </source>
</evidence>
<dbReference type="Proteomes" id="UP001341281">
    <property type="component" value="Chromosome 10"/>
</dbReference>
<reference evidence="12 13" key="1">
    <citation type="submission" date="2024-02" db="EMBL/GenBank/DDBJ databases">
        <title>High-quality chromosome-scale genome assembly of Pensacola bahiagrass (Paspalum notatum Flugge var. saurae).</title>
        <authorList>
            <person name="Vega J.M."/>
            <person name="Podio M."/>
            <person name="Orjuela J."/>
            <person name="Siena L.A."/>
            <person name="Pessino S.C."/>
            <person name="Combes M.C."/>
            <person name="Mariac C."/>
            <person name="Albertini E."/>
            <person name="Pupilli F."/>
            <person name="Ortiz J.P.A."/>
            <person name="Leblanc O."/>
        </authorList>
    </citation>
    <scope>NUCLEOTIDE SEQUENCE [LARGE SCALE GENOMIC DNA]</scope>
    <source>
        <strain evidence="12">R1</strain>
        <tissue evidence="12">Leaf</tissue>
    </source>
</reference>
<evidence type="ECO:0000256" key="3">
    <source>
        <dbReference type="ARBA" id="ARBA00022448"/>
    </source>
</evidence>
<dbReference type="AlphaFoldDB" id="A0AAQ3XIZ6"/>
<feature type="transmembrane region" description="Helical" evidence="10">
    <location>
        <begin position="382"/>
        <end position="404"/>
    </location>
</feature>
<keyword evidence="5 10" id="KW-0812">Transmembrane</keyword>
<evidence type="ECO:0000256" key="7">
    <source>
        <dbReference type="ARBA" id="ARBA00022989"/>
    </source>
</evidence>
<comment type="subcellular location">
    <subcellularLocation>
        <location evidence="1">Membrane</location>
        <topology evidence="1">Multi-pass membrane protein</topology>
    </subcellularLocation>
</comment>
<dbReference type="InterPro" id="IPR036259">
    <property type="entry name" value="MFS_trans_sf"/>
</dbReference>
<feature type="transmembrane region" description="Helical" evidence="10">
    <location>
        <begin position="353"/>
        <end position="375"/>
    </location>
</feature>
<gene>
    <name evidence="12" type="ORF">U9M48_043873</name>
</gene>
<evidence type="ECO:0000256" key="4">
    <source>
        <dbReference type="ARBA" id="ARBA00022597"/>
    </source>
</evidence>
<comment type="similarity">
    <text evidence="2">Belongs to the major facilitator superfamily. Sugar transporter (TC 2.A.1.1) family.</text>
</comment>
<dbReference type="PROSITE" id="PS00216">
    <property type="entry name" value="SUGAR_TRANSPORT_1"/>
    <property type="match status" value="1"/>
</dbReference>
<dbReference type="CDD" id="cd17361">
    <property type="entry name" value="MFS_STP"/>
    <property type="match status" value="1"/>
</dbReference>
<dbReference type="PROSITE" id="PS50850">
    <property type="entry name" value="MFS"/>
    <property type="match status" value="1"/>
</dbReference>
<dbReference type="GO" id="GO:0015145">
    <property type="term" value="F:monosaccharide transmembrane transporter activity"/>
    <property type="evidence" value="ECO:0007669"/>
    <property type="project" value="InterPro"/>
</dbReference>
<dbReference type="Pfam" id="PF00083">
    <property type="entry name" value="Sugar_tr"/>
    <property type="match status" value="2"/>
</dbReference>
<evidence type="ECO:0000256" key="9">
    <source>
        <dbReference type="SAM" id="MobiDB-lite"/>
    </source>
</evidence>
<feature type="transmembrane region" description="Helical" evidence="10">
    <location>
        <begin position="484"/>
        <end position="505"/>
    </location>
</feature>
<dbReference type="InterPro" id="IPR045262">
    <property type="entry name" value="STP/PLT_plant"/>
</dbReference>
<evidence type="ECO:0000256" key="1">
    <source>
        <dbReference type="ARBA" id="ARBA00004141"/>
    </source>
</evidence>
<organism evidence="12 13">
    <name type="scientific">Paspalum notatum var. saurae</name>
    <dbReference type="NCBI Taxonomy" id="547442"/>
    <lineage>
        <taxon>Eukaryota</taxon>
        <taxon>Viridiplantae</taxon>
        <taxon>Streptophyta</taxon>
        <taxon>Embryophyta</taxon>
        <taxon>Tracheophyta</taxon>
        <taxon>Spermatophyta</taxon>
        <taxon>Magnoliopsida</taxon>
        <taxon>Liliopsida</taxon>
        <taxon>Poales</taxon>
        <taxon>Poaceae</taxon>
        <taxon>PACMAD clade</taxon>
        <taxon>Panicoideae</taxon>
        <taxon>Andropogonodae</taxon>
        <taxon>Paspaleae</taxon>
        <taxon>Paspalinae</taxon>
        <taxon>Paspalum</taxon>
    </lineage>
</organism>
<evidence type="ECO:0000256" key="2">
    <source>
        <dbReference type="ARBA" id="ARBA00010992"/>
    </source>
</evidence>
<keyword evidence="3" id="KW-0813">Transport</keyword>
<dbReference type="PRINTS" id="PR00171">
    <property type="entry name" value="SUGRTRNSPORT"/>
</dbReference>
<dbReference type="InterPro" id="IPR044778">
    <property type="entry name" value="MFS_STP/MST-like_plant"/>
</dbReference>
<evidence type="ECO:0000256" key="10">
    <source>
        <dbReference type="SAM" id="Phobius"/>
    </source>
</evidence>
<dbReference type="InterPro" id="IPR020846">
    <property type="entry name" value="MFS_dom"/>
</dbReference>